<protein>
    <submittedName>
        <fullName evidence="2">Uncharacterized protein</fullName>
    </submittedName>
</protein>
<organism evidence="2 3">
    <name type="scientific">Pyricularia oryzae</name>
    <name type="common">Rice blast fungus</name>
    <name type="synonym">Magnaporthe oryzae</name>
    <dbReference type="NCBI Taxonomy" id="318829"/>
    <lineage>
        <taxon>Eukaryota</taxon>
        <taxon>Fungi</taxon>
        <taxon>Dikarya</taxon>
        <taxon>Ascomycota</taxon>
        <taxon>Pezizomycotina</taxon>
        <taxon>Sordariomycetes</taxon>
        <taxon>Sordariomycetidae</taxon>
        <taxon>Magnaporthales</taxon>
        <taxon>Pyriculariaceae</taxon>
        <taxon>Pyricularia</taxon>
    </lineage>
</organism>
<evidence type="ECO:0000256" key="1">
    <source>
        <dbReference type="SAM" id="SignalP"/>
    </source>
</evidence>
<evidence type="ECO:0000313" key="2">
    <source>
        <dbReference type="EMBL" id="QBZ64081.1"/>
    </source>
</evidence>
<sequence>MQFQKIILIFSAVAGAVFAAEKRPCNQLPGCTDVGGGRCFCPSESGRDPRDPGDPGQGGG</sequence>
<name>A0A4P7NP31_PYROR</name>
<feature type="non-terminal residue" evidence="2">
    <location>
        <position position="60"/>
    </location>
</feature>
<feature type="signal peptide" evidence="1">
    <location>
        <begin position="1"/>
        <end position="19"/>
    </location>
</feature>
<evidence type="ECO:0000313" key="3">
    <source>
        <dbReference type="Proteomes" id="UP000294847"/>
    </source>
</evidence>
<feature type="chain" id="PRO_5020438952" evidence="1">
    <location>
        <begin position="20"/>
        <end position="60"/>
    </location>
</feature>
<proteinExistence type="predicted"/>
<dbReference type="EMBL" id="CP034209">
    <property type="protein sequence ID" value="QBZ64081.1"/>
    <property type="molecule type" value="Genomic_DNA"/>
</dbReference>
<keyword evidence="1" id="KW-0732">Signal</keyword>
<reference evidence="2 3" key="1">
    <citation type="journal article" date="2019" name="Mol. Biol. Evol.">
        <title>Blast fungal genomes show frequent chromosomal changes, gene gains and losses, and effector gene turnover.</title>
        <authorList>
            <person name="Gomez Luciano L.B."/>
            <person name="Jason Tsai I."/>
            <person name="Chuma I."/>
            <person name="Tosa Y."/>
            <person name="Chen Y.H."/>
            <person name="Li J.Y."/>
            <person name="Li M.Y."/>
            <person name="Jade Lu M.Y."/>
            <person name="Nakayashiki H."/>
            <person name="Li W.H."/>
        </authorList>
    </citation>
    <scope>NUCLEOTIDE SEQUENCE [LARGE SCALE GENOMIC DNA]</scope>
    <source>
        <strain evidence="2">MZ5-1-6</strain>
    </source>
</reference>
<accession>A0A4P7NP31</accession>
<gene>
    <name evidence="2" type="ORF">PoMZ_05772</name>
</gene>
<dbReference type="Proteomes" id="UP000294847">
    <property type="component" value="Chromosome 6"/>
</dbReference>
<dbReference type="AlphaFoldDB" id="A0A4P7NP31"/>